<protein>
    <submittedName>
        <fullName evidence="2">SAM-dependent methyltransferase</fullName>
    </submittedName>
</protein>
<dbReference type="RefSeq" id="WP_344450969.1">
    <property type="nucleotide sequence ID" value="NZ_BAAATZ010000009.1"/>
</dbReference>
<keyword evidence="3" id="KW-1185">Reference proteome</keyword>
<comment type="caution">
    <text evidence="2">The sequence shown here is derived from an EMBL/GenBank/DDBJ whole genome shotgun (WGS) entry which is preliminary data.</text>
</comment>
<dbReference type="GO" id="GO:0032259">
    <property type="term" value="P:methylation"/>
    <property type="evidence" value="ECO:0007669"/>
    <property type="project" value="UniProtKB-KW"/>
</dbReference>
<evidence type="ECO:0000313" key="3">
    <source>
        <dbReference type="Proteomes" id="UP001501842"/>
    </source>
</evidence>
<sequence length="347" mass="38763">MSKQRFGILIRPSANRVYAESSVALMEAELEVLDRAVLGGRITDVESRPIGGVPYLTFSAEDLSERDVAFLSNLSSLYALFRLAEDGDALHPVGLHPLDRLDDDLLTIQKYAGKTNEYFTKLLLNVALWSSASGPHMADRTLRVLDPMCGRGTTLNQAMMYGYNADGVDIDGKDFEAYAGFLRTWMKRKRIKHTAEIVPVRRDRRLVGRRLDVTYGLSKKEYKSGDRRRLTVVNADTLRAADLFAADSFDVIVTDAPYGVQHGARNREALTRSPLELLARALPGWVRLLRPGGVVGISWNTCVTSREDALAALAEAGLEPFDEGPYRRFRHRVDQAITRDVIVARRP</sequence>
<dbReference type="Proteomes" id="UP001501842">
    <property type="component" value="Unassembled WGS sequence"/>
</dbReference>
<dbReference type="Gene3D" id="3.40.50.150">
    <property type="entry name" value="Vaccinia Virus protein VP39"/>
    <property type="match status" value="1"/>
</dbReference>
<dbReference type="CDD" id="cd02440">
    <property type="entry name" value="AdoMet_MTases"/>
    <property type="match status" value="1"/>
</dbReference>
<keyword evidence="2" id="KW-0489">Methyltransferase</keyword>
<dbReference type="SUPFAM" id="SSF53335">
    <property type="entry name" value="S-adenosyl-L-methionine-dependent methyltransferases"/>
    <property type="match status" value="1"/>
</dbReference>
<keyword evidence="2" id="KW-0808">Transferase</keyword>
<accession>A0ABP6GN46</accession>
<evidence type="ECO:0000313" key="2">
    <source>
        <dbReference type="EMBL" id="GAA2726656.1"/>
    </source>
</evidence>
<dbReference type="InterPro" id="IPR029063">
    <property type="entry name" value="SAM-dependent_MTases_sf"/>
</dbReference>
<name>A0ABP6GN46_9ACTN</name>
<feature type="domain" description="Ribosomal RNA large subunit methyltransferase K/L-like methyltransferase" evidence="1">
    <location>
        <begin position="140"/>
        <end position="288"/>
    </location>
</feature>
<reference evidence="3" key="1">
    <citation type="journal article" date="2019" name="Int. J. Syst. Evol. Microbiol.">
        <title>The Global Catalogue of Microorganisms (GCM) 10K type strain sequencing project: providing services to taxonomists for standard genome sequencing and annotation.</title>
        <authorList>
            <consortium name="The Broad Institute Genomics Platform"/>
            <consortium name="The Broad Institute Genome Sequencing Center for Infectious Disease"/>
            <person name="Wu L."/>
            <person name="Ma J."/>
        </authorList>
    </citation>
    <scope>NUCLEOTIDE SEQUENCE [LARGE SCALE GENOMIC DNA]</scope>
    <source>
        <strain evidence="3">JCM 8201</strain>
    </source>
</reference>
<evidence type="ECO:0000259" key="1">
    <source>
        <dbReference type="Pfam" id="PF01170"/>
    </source>
</evidence>
<proteinExistence type="predicted"/>
<dbReference type="Pfam" id="PF01170">
    <property type="entry name" value="UPF0020"/>
    <property type="match status" value="1"/>
</dbReference>
<dbReference type="GO" id="GO:0008168">
    <property type="term" value="F:methyltransferase activity"/>
    <property type="evidence" value="ECO:0007669"/>
    <property type="project" value="UniProtKB-KW"/>
</dbReference>
<dbReference type="InterPro" id="IPR000241">
    <property type="entry name" value="RlmKL-like_Mtase"/>
</dbReference>
<organism evidence="2 3">
    <name type="scientific">Actinocorallia aurantiaca</name>
    <dbReference type="NCBI Taxonomy" id="46204"/>
    <lineage>
        <taxon>Bacteria</taxon>
        <taxon>Bacillati</taxon>
        <taxon>Actinomycetota</taxon>
        <taxon>Actinomycetes</taxon>
        <taxon>Streptosporangiales</taxon>
        <taxon>Thermomonosporaceae</taxon>
        <taxon>Actinocorallia</taxon>
    </lineage>
</organism>
<gene>
    <name evidence="2" type="ORF">GCM10010439_30000</name>
</gene>
<dbReference type="EMBL" id="BAAATZ010000009">
    <property type="protein sequence ID" value="GAA2726656.1"/>
    <property type="molecule type" value="Genomic_DNA"/>
</dbReference>